<reference evidence="12 13" key="1">
    <citation type="journal article" date="2018" name="Biotechnol. Adv.">
        <title>Improved genomic resources and new bioinformatic workflow for the carcinogenic parasite Clonorchis sinensis: Biotechnological implications.</title>
        <authorList>
            <person name="Wang D."/>
            <person name="Korhonen P.K."/>
            <person name="Gasser R.B."/>
            <person name="Young N.D."/>
        </authorList>
    </citation>
    <scope>NUCLEOTIDE SEQUENCE [LARGE SCALE GENOMIC DNA]</scope>
    <source>
        <strain evidence="12">Cs-k2</strain>
    </source>
</reference>
<dbReference type="GO" id="GO:0005730">
    <property type="term" value="C:nucleolus"/>
    <property type="evidence" value="ECO:0007669"/>
    <property type="project" value="TreeGrafter"/>
</dbReference>
<comment type="similarity">
    <text evidence="3">Belongs to the glycosyltransferase 47 family.</text>
</comment>
<dbReference type="GO" id="GO:1901135">
    <property type="term" value="P:carbohydrate derivative metabolic process"/>
    <property type="evidence" value="ECO:0007669"/>
    <property type="project" value="UniProtKB-ARBA"/>
</dbReference>
<dbReference type="AlphaFoldDB" id="A0A3R7FK19"/>
<organism evidence="12 13">
    <name type="scientific">Clonorchis sinensis</name>
    <name type="common">Chinese liver fluke</name>
    <dbReference type="NCBI Taxonomy" id="79923"/>
    <lineage>
        <taxon>Eukaryota</taxon>
        <taxon>Metazoa</taxon>
        <taxon>Spiralia</taxon>
        <taxon>Lophotrochozoa</taxon>
        <taxon>Platyhelminthes</taxon>
        <taxon>Trematoda</taxon>
        <taxon>Digenea</taxon>
        <taxon>Opisthorchiida</taxon>
        <taxon>Opisthorchiata</taxon>
        <taxon>Opisthorchiidae</taxon>
        <taxon>Clonorchis</taxon>
    </lineage>
</organism>
<proteinExistence type="inferred from homology"/>
<dbReference type="InParanoid" id="A0A3R7FK19"/>
<evidence type="ECO:0000256" key="3">
    <source>
        <dbReference type="ARBA" id="ARBA00010271"/>
    </source>
</evidence>
<dbReference type="Pfam" id="PF09258">
    <property type="entry name" value="Glyco_transf_64"/>
    <property type="match status" value="1"/>
</dbReference>
<keyword evidence="4" id="KW-0963">Cytoplasm</keyword>
<dbReference type="PANTHER" id="PTHR13493:SF3">
    <property type="entry name" value="RRNA N6-ADENOSINE-METHYLTRANSFERASE ZCCHC4"/>
    <property type="match status" value="1"/>
</dbReference>
<reference evidence="12 13" key="2">
    <citation type="journal article" date="2021" name="Genomics">
        <title>High-quality reference genome for Clonorchis sinensis.</title>
        <authorList>
            <person name="Young N.D."/>
            <person name="Stroehlein A.J."/>
            <person name="Kinkar L."/>
            <person name="Wang T."/>
            <person name="Sohn W.M."/>
            <person name="Chang B.C.H."/>
            <person name="Kaur P."/>
            <person name="Weisz D."/>
            <person name="Dudchenko O."/>
            <person name="Aiden E.L."/>
            <person name="Korhonen P.K."/>
            <person name="Gasser R.B."/>
        </authorList>
    </citation>
    <scope>NUCLEOTIDE SEQUENCE [LARGE SCALE GENOMIC DNA]</scope>
    <source>
        <strain evidence="12">Cs-k2</strain>
    </source>
</reference>
<keyword evidence="5" id="KW-0489">Methyltransferase</keyword>
<dbReference type="InterPro" id="IPR039846">
    <property type="entry name" value="ZCCHC4"/>
</dbReference>
<evidence type="ECO:0000256" key="6">
    <source>
        <dbReference type="ARBA" id="ARBA00022679"/>
    </source>
</evidence>
<comment type="caution">
    <text evidence="12">The sequence shown here is derived from an EMBL/GenBank/DDBJ whole genome shotgun (WGS) entry which is preliminary data.</text>
</comment>
<keyword evidence="7" id="KW-0812">Transmembrane</keyword>
<dbReference type="STRING" id="79923.A0A3R7FK19"/>
<dbReference type="PROSITE" id="PS50216">
    <property type="entry name" value="DHHC"/>
    <property type="match status" value="1"/>
</dbReference>
<keyword evidence="8" id="KW-0472">Membrane</keyword>
<evidence type="ECO:0000259" key="10">
    <source>
        <dbReference type="Pfam" id="PF03016"/>
    </source>
</evidence>
<keyword evidence="9" id="KW-1015">Disulfide bond</keyword>
<dbReference type="InterPro" id="IPR040911">
    <property type="entry name" value="Exostosin_GT47"/>
</dbReference>
<evidence type="ECO:0000256" key="5">
    <source>
        <dbReference type="ARBA" id="ARBA00022603"/>
    </source>
</evidence>
<feature type="domain" description="Exostosin GT47" evidence="10">
    <location>
        <begin position="437"/>
        <end position="699"/>
    </location>
</feature>
<keyword evidence="13" id="KW-1185">Reference proteome</keyword>
<dbReference type="EMBL" id="NIRI02000042">
    <property type="protein sequence ID" value="KAG5451735.1"/>
    <property type="molecule type" value="Genomic_DNA"/>
</dbReference>
<protein>
    <submittedName>
        <fullName evidence="12">Exostosin-2</fullName>
    </submittedName>
</protein>
<comment type="subcellular location">
    <subcellularLocation>
        <location evidence="1">Cytoplasm</location>
    </subcellularLocation>
    <subcellularLocation>
        <location evidence="2">Endoplasmic reticulum membrane</location>
        <topology evidence="2">Single-pass type II membrane protein</topology>
    </subcellularLocation>
</comment>
<dbReference type="InterPro" id="IPR015338">
    <property type="entry name" value="GT64_dom"/>
</dbReference>
<dbReference type="InterPro" id="IPR041370">
    <property type="entry name" value="Mlase_EEF1AKMT1/ZCCHC4"/>
</dbReference>
<evidence type="ECO:0000256" key="2">
    <source>
        <dbReference type="ARBA" id="ARBA00004648"/>
    </source>
</evidence>
<evidence type="ECO:0000313" key="13">
    <source>
        <dbReference type="Proteomes" id="UP000286415"/>
    </source>
</evidence>
<dbReference type="GO" id="GO:0005789">
    <property type="term" value="C:endoplasmic reticulum membrane"/>
    <property type="evidence" value="ECO:0007669"/>
    <property type="project" value="UniProtKB-SubCell"/>
</dbReference>
<evidence type="ECO:0000256" key="8">
    <source>
        <dbReference type="ARBA" id="ARBA00022989"/>
    </source>
</evidence>
<dbReference type="GO" id="GO:0008988">
    <property type="term" value="F:rRNA (adenine-N6-)-methyltransferase activity"/>
    <property type="evidence" value="ECO:0007669"/>
    <property type="project" value="InterPro"/>
</dbReference>
<name>A0A3R7FK19_CLOSI</name>
<evidence type="ECO:0000259" key="11">
    <source>
        <dbReference type="Pfam" id="PF09258"/>
    </source>
</evidence>
<evidence type="ECO:0000256" key="9">
    <source>
        <dbReference type="ARBA" id="ARBA00023157"/>
    </source>
</evidence>
<evidence type="ECO:0000313" key="12">
    <source>
        <dbReference type="EMBL" id="KAG5451735.1"/>
    </source>
</evidence>
<accession>A0A3R7FK19</accession>
<evidence type="ECO:0000256" key="7">
    <source>
        <dbReference type="ARBA" id="ARBA00022692"/>
    </source>
</evidence>
<dbReference type="FunCoup" id="A0A3R7FK19">
    <property type="interactions" value="539"/>
</dbReference>
<sequence>MHQITVWGCIVAQLRNLATSDKLTSLYGSEAPLFYGVDVNCGDDLVATVVRCSVFTMKSPPLSESQFGVQCPSCAHGPMLSLATQPTKYVCSAFRRQGDCERDRIAAQNPISNTRWPVDRLRSSSPCRRGYCLDCDSVFLVTSENPDHRLHQCQIGLTDELLNMPTYLLTPLEKSESNAQYLYSLDTLNELYSVLHQLNIQFVVCVGCPRLHEFIQLERRIKAQKIDSYLLDIDFRLQYFHKRHFSRYNMVNNYFFSCEHRSQFQQFCQHVDGNGLIFCDPPFAAPLRLLLDQLARLGDMLPTPDTPNSDSHGVFPVMITLPHFFDRKLKKINPLFTLLDYKVTYTNHRRFDGGASTETTQSGRRRDSVVRIFTNLPASMVQPPERLKSQFRYCQPCSRYSTLNNRHCCLCGRCPTKHGRTYRHCKHCARCVPPNRKHCFQCGRCVRQQMQLLRALRTSRYIVNDPLKACVFVPSIDLLNGLSSNFAHSPQALSTLPWWDGGVNHLLFGMLRGKYSVFFGKAIIAHAAHSKWTYRPTFDVSIPAYNPLYDIAPSSAANTHILTVLPVTNTDPATIRQLLLAYRIPTFPGNASVLVLDPILPSSQSYGTRSASVSISPYDSPSRTIVNYGEALARSLFCLIIQIPPVGQFALFDSMNAGCIPVIADDNFILPFSEVLDWSKIAIRVRHSELHKIVTTLTSFTSEEIAQFQRQVKFIFNRYFSTIEKIVHTTLDIINDRVFPYYARSYVQWNSPDYVENALPPAPLLFYPPRSSVHGRLTALIRARDHFGLLHQLLLKLQLASSLHRIVVLWTNPKIPIPNPSLWPALRVPLTVLPFSQLIHGRYYPFAQIDTEAVLSLDDSTCLPELQQIEAGFELWCHNPDRLIGLTNGTIVSSAQKASEEAPFLSAVFGLTIFHKHYLHSYAELLSSTAIRPVNQTGACEELLMNWLIIQLSGRPVLTVRDSRLTRASPASCHLQSSMVCWKDLSATHPYFTPILSRGRAFRIAPWTVSSFD</sequence>
<dbReference type="OrthoDB" id="5954868at2759"/>
<evidence type="ECO:0000256" key="4">
    <source>
        <dbReference type="ARBA" id="ARBA00022490"/>
    </source>
</evidence>
<keyword evidence="8" id="KW-1133">Transmembrane helix</keyword>
<dbReference type="Gene3D" id="3.90.550.10">
    <property type="entry name" value="Spore Coat Polysaccharide Biosynthesis Protein SpsA, Chain A"/>
    <property type="match status" value="1"/>
</dbReference>
<dbReference type="Proteomes" id="UP000286415">
    <property type="component" value="Unassembled WGS sequence"/>
</dbReference>
<dbReference type="InterPro" id="IPR029044">
    <property type="entry name" value="Nucleotide-diphossugar_trans"/>
</dbReference>
<feature type="domain" description="Glycosyl transferase 64" evidence="11">
    <location>
        <begin position="778"/>
        <end position="967"/>
    </location>
</feature>
<gene>
    <name evidence="12" type="ORF">CSKR_102910</name>
</gene>
<dbReference type="PANTHER" id="PTHR13493">
    <property type="entry name" value="ZINC FINGER CCHC DOMAIN-CONTAINING"/>
    <property type="match status" value="1"/>
</dbReference>
<evidence type="ECO:0000256" key="1">
    <source>
        <dbReference type="ARBA" id="ARBA00004496"/>
    </source>
</evidence>
<dbReference type="Pfam" id="PF10237">
    <property type="entry name" value="N6-adenineMlase"/>
    <property type="match status" value="1"/>
</dbReference>
<keyword evidence="6" id="KW-0808">Transferase</keyword>
<dbReference type="GO" id="GO:0016757">
    <property type="term" value="F:glycosyltransferase activity"/>
    <property type="evidence" value="ECO:0007669"/>
    <property type="project" value="InterPro"/>
</dbReference>
<dbReference type="Pfam" id="PF03016">
    <property type="entry name" value="Exostosin_GT47"/>
    <property type="match status" value="1"/>
</dbReference>